<name>A0A2H1FCL6_9ARCH</name>
<gene>
    <name evidence="2" type="ORF">NCS_10312</name>
</gene>
<reference evidence="3" key="1">
    <citation type="submission" date="2017-03" db="EMBL/GenBank/DDBJ databases">
        <authorList>
            <person name="Herbold C."/>
        </authorList>
    </citation>
    <scope>NUCLEOTIDE SEQUENCE [LARGE SCALE GENOMIC DNA]</scope>
</reference>
<keyword evidence="1" id="KW-0812">Transmembrane</keyword>
<dbReference type="EMBL" id="LT841358">
    <property type="protein sequence ID" value="SMH70505.1"/>
    <property type="molecule type" value="Genomic_DNA"/>
</dbReference>
<accession>A0A2H1FCL6</accession>
<keyword evidence="1" id="KW-1133">Transmembrane helix</keyword>
<protein>
    <submittedName>
        <fullName evidence="2">NAD-dependent epimerase/dehydratase</fullName>
    </submittedName>
</protein>
<dbReference type="Proteomes" id="UP000230607">
    <property type="component" value="Chromosome 1"/>
</dbReference>
<keyword evidence="1" id="KW-0472">Membrane</keyword>
<sequence>MVKGVEPKNEGRTRFATNHKILIFCLFFLAITGTMCYFIDDRKEAYEAKWLIVSTAWYITISFSIIAVFKKARIGYLTAGILSWITLALWMLDNSHVIFGISFFATKPNMIMIVRNFIGSAIASLGIISSHNAFHKILRCRMN</sequence>
<evidence type="ECO:0000313" key="2">
    <source>
        <dbReference type="EMBL" id="SMH70505.1"/>
    </source>
</evidence>
<dbReference type="AlphaFoldDB" id="A0A2H1FCL6"/>
<feature type="transmembrane region" description="Helical" evidence="1">
    <location>
        <begin position="112"/>
        <end position="134"/>
    </location>
</feature>
<feature type="transmembrane region" description="Helical" evidence="1">
    <location>
        <begin position="51"/>
        <end position="69"/>
    </location>
</feature>
<dbReference type="OrthoDB" id="358920at2157"/>
<evidence type="ECO:0000313" key="3">
    <source>
        <dbReference type="Proteomes" id="UP000230607"/>
    </source>
</evidence>
<keyword evidence="3" id="KW-1185">Reference proteome</keyword>
<dbReference type="RefSeq" id="WP_157926640.1">
    <property type="nucleotide sequence ID" value="NZ_LT841358.1"/>
</dbReference>
<proteinExistence type="predicted"/>
<evidence type="ECO:0000256" key="1">
    <source>
        <dbReference type="SAM" id="Phobius"/>
    </source>
</evidence>
<feature type="transmembrane region" description="Helical" evidence="1">
    <location>
        <begin position="21"/>
        <end position="39"/>
    </location>
</feature>
<organism evidence="2 3">
    <name type="scientific">Candidatus Nitrosotalea okcheonensis</name>
    <dbReference type="NCBI Taxonomy" id="1903276"/>
    <lineage>
        <taxon>Archaea</taxon>
        <taxon>Nitrososphaerota</taxon>
        <taxon>Nitrososphaeria</taxon>
        <taxon>Nitrosotaleales</taxon>
        <taxon>Nitrosotaleaceae</taxon>
        <taxon>Nitrosotalea</taxon>
    </lineage>
</organism>
<feature type="transmembrane region" description="Helical" evidence="1">
    <location>
        <begin position="74"/>
        <end position="92"/>
    </location>
</feature>